<name>A0ABD0N8Q8_CIRMR</name>
<dbReference type="Proteomes" id="UP001529510">
    <property type="component" value="Unassembled WGS sequence"/>
</dbReference>
<keyword evidence="4" id="KW-1185">Reference proteome</keyword>
<proteinExistence type="predicted"/>
<feature type="non-terminal residue" evidence="3">
    <location>
        <position position="1"/>
    </location>
</feature>
<sequence length="74" mass="8338">IPMASVPPLEWPLPSRTDQYELHIEVQPKPHHRAHYETEGSRGAVKAPTGGHPVVQVSVRSVSYFLVIMQREVI</sequence>
<dbReference type="GO" id="GO:0060429">
    <property type="term" value="P:epithelium development"/>
    <property type="evidence" value="ECO:0007669"/>
    <property type="project" value="UniProtKB-ARBA"/>
</dbReference>
<dbReference type="AlphaFoldDB" id="A0ABD0N8Q8"/>
<dbReference type="InterPro" id="IPR008366">
    <property type="entry name" value="NFAT"/>
</dbReference>
<dbReference type="SUPFAM" id="SSF49417">
    <property type="entry name" value="p53-like transcription factors"/>
    <property type="match status" value="1"/>
</dbReference>
<evidence type="ECO:0000256" key="1">
    <source>
        <dbReference type="SAM" id="MobiDB-lite"/>
    </source>
</evidence>
<reference evidence="3 4" key="1">
    <citation type="submission" date="2024-05" db="EMBL/GenBank/DDBJ databases">
        <title>Genome sequencing and assembly of Indian major carp, Cirrhinus mrigala (Hamilton, 1822).</title>
        <authorList>
            <person name="Mohindra V."/>
            <person name="Chowdhury L.M."/>
            <person name="Lal K."/>
            <person name="Jena J.K."/>
        </authorList>
    </citation>
    <scope>NUCLEOTIDE SEQUENCE [LARGE SCALE GENOMIC DNA]</scope>
    <source>
        <strain evidence="3">CM1030</strain>
        <tissue evidence="3">Blood</tissue>
    </source>
</reference>
<dbReference type="PANTHER" id="PTHR12533:SF4">
    <property type="entry name" value="NUCLEAR FACTOR OF ACTIVATED T-CELLS, CYTOPLASMIC 2"/>
    <property type="match status" value="1"/>
</dbReference>
<dbReference type="EMBL" id="JAMKFB020000023">
    <property type="protein sequence ID" value="KAL0157695.1"/>
    <property type="molecule type" value="Genomic_DNA"/>
</dbReference>
<protein>
    <recommendedName>
        <fullName evidence="2">RHD domain-containing protein</fullName>
    </recommendedName>
</protein>
<accession>A0ABD0N8Q8</accession>
<evidence type="ECO:0000313" key="4">
    <source>
        <dbReference type="Proteomes" id="UP001529510"/>
    </source>
</evidence>
<comment type="caution">
    <text evidence="3">The sequence shown here is derived from an EMBL/GenBank/DDBJ whole genome shotgun (WGS) entry which is preliminary data.</text>
</comment>
<dbReference type="InterPro" id="IPR008967">
    <property type="entry name" value="p53-like_TF_DNA-bd_sf"/>
</dbReference>
<dbReference type="PANTHER" id="PTHR12533">
    <property type="entry name" value="NFAT"/>
    <property type="match status" value="1"/>
</dbReference>
<evidence type="ECO:0000313" key="3">
    <source>
        <dbReference type="EMBL" id="KAL0157695.1"/>
    </source>
</evidence>
<dbReference type="InterPro" id="IPR011539">
    <property type="entry name" value="RHD_DNA_bind_dom"/>
</dbReference>
<feature type="domain" description="RHD" evidence="2">
    <location>
        <begin position="4"/>
        <end position="57"/>
    </location>
</feature>
<dbReference type="PROSITE" id="PS50254">
    <property type="entry name" value="REL_2"/>
    <property type="match status" value="1"/>
</dbReference>
<organism evidence="3 4">
    <name type="scientific">Cirrhinus mrigala</name>
    <name type="common">Mrigala</name>
    <dbReference type="NCBI Taxonomy" id="683832"/>
    <lineage>
        <taxon>Eukaryota</taxon>
        <taxon>Metazoa</taxon>
        <taxon>Chordata</taxon>
        <taxon>Craniata</taxon>
        <taxon>Vertebrata</taxon>
        <taxon>Euteleostomi</taxon>
        <taxon>Actinopterygii</taxon>
        <taxon>Neopterygii</taxon>
        <taxon>Teleostei</taxon>
        <taxon>Ostariophysi</taxon>
        <taxon>Cypriniformes</taxon>
        <taxon>Cyprinidae</taxon>
        <taxon>Labeoninae</taxon>
        <taxon>Labeonini</taxon>
        <taxon>Cirrhinus</taxon>
    </lineage>
</organism>
<evidence type="ECO:0000259" key="2">
    <source>
        <dbReference type="PROSITE" id="PS50254"/>
    </source>
</evidence>
<dbReference type="Gene3D" id="2.60.40.340">
    <property type="entry name" value="Rel homology domain (RHD), DNA-binding domain"/>
    <property type="match status" value="1"/>
</dbReference>
<dbReference type="GO" id="GO:0009653">
    <property type="term" value="P:anatomical structure morphogenesis"/>
    <property type="evidence" value="ECO:0007669"/>
    <property type="project" value="UniProtKB-ARBA"/>
</dbReference>
<gene>
    <name evidence="3" type="ORF">M9458_045771</name>
</gene>
<dbReference type="InterPro" id="IPR037059">
    <property type="entry name" value="RHD_DNA_bind_dom_sf"/>
</dbReference>
<feature type="region of interest" description="Disordered" evidence="1">
    <location>
        <begin position="29"/>
        <end position="50"/>
    </location>
</feature>